<sequence length="987" mass="107100">MEPTGSARCLLTALALSALLFLAIAENQCNPTGPRKDCGYYGITSDQCQSKGCCYNPAPPTTGAALLSLPVCFYKNNGDSSYSINNLAPTAEGTGLRGQLSQQSSTQPELGQNLSPLDINVQYLTPSIMRVKIGRAGRNEVPFTLFNSTLPQGSATPPSNATYAFDYSRSPFSFTVTRAGNTADPPLFTTKGSRLIFKDQYLELTSAVPKEAALYGIGEHISTSGLLLRREGAPLTLWNRDNAASEPDQNTYGAWPFLLDVRPGGATHGVLLLNSHGMDIVLTQTQVSYRVIGGVLDFFFFMGPTPHAVLEQLTSVVGRPFMPPYWTMGLMNSKYGYGSVRQITRVVESYMQAQIPLETFVTDSQYMDKDQDFTFSADYAVDDFQNFRALLDKNGQRWVPIIDPPIHIKQGYAAYDTGITSGVFIKDITGRPYAGQMWPGASHWPDFMDQRTNTWWQQQIQGVYKQVPLDGIWLDMNEVSNYCSGDVCVDPGNVLPANDFICRMSCEWGPNAKSDALPGPRAQIPAGFYNPPYAINNANNQMNISIKTLPVTSAHFDGTLEYEVHNLYALYQAKATADALRAIRQKRHFIFTRSTFVGSGAYTAHWTGDSASTWQDLRWQVPAVVAPGLVGISFTGADICGFQNLATEELCARWIAVGAWQPLARVHHAQSFQELYRWPAVAEVSRKVLGWRLRAMPYLYTAFFDSHTYGCPVARPLFFTFPSDASTLALKEQWMMGDALLITPVLRKGANATKGYFPPGVWYNLYNHSAINTTAGGQNITVEAKVTDLTPIHVLGGNIVPLSQGGMTTDAARKNPLSLLIALGPASSGNDAYSGTVAQRCTGPCTPQQGASLQACGHMYLDEGEELNLGSSRDHMLAFSAFTARANATVNGQVRLSWLGLPVNGSSACSGNVAWPTFDGVVILGASPADPASFTLQVGGNGTEAAAQKLDPSLVSVDAAASSVTVKGLNRTLTCGEALQLNWSESS</sequence>
<dbReference type="KEGG" id="csl:COCSUDRAFT_21230"/>
<comment type="caution">
    <text evidence="9">Lacks conserved residue(s) required for the propagation of feature annotation.</text>
</comment>
<dbReference type="InterPro" id="IPR017957">
    <property type="entry name" value="P_trefoil_CS"/>
</dbReference>
<keyword evidence="3 10" id="KW-0378">Hydrolase</keyword>
<dbReference type="Gene3D" id="3.20.20.80">
    <property type="entry name" value="Glycosidases"/>
    <property type="match status" value="1"/>
</dbReference>
<feature type="chain" id="PRO_5003637568" description="Maltase" evidence="12">
    <location>
        <begin position="26"/>
        <end position="987"/>
    </location>
</feature>
<dbReference type="GeneID" id="17045141"/>
<dbReference type="eggNOG" id="KOG1065">
    <property type="taxonomic scope" value="Eukaryota"/>
</dbReference>
<feature type="domain" description="P-type" evidence="13">
    <location>
        <begin position="27"/>
        <end position="76"/>
    </location>
</feature>
<accession>I0Z907</accession>
<comment type="similarity">
    <text evidence="2 10">Belongs to the glycosyl hydrolase 31 family.</text>
</comment>
<evidence type="ECO:0000256" key="9">
    <source>
        <dbReference type="PROSITE-ProRule" id="PRU00779"/>
    </source>
</evidence>
<dbReference type="InterPro" id="IPR048395">
    <property type="entry name" value="Glyco_hydro_31_C"/>
</dbReference>
<dbReference type="PROSITE" id="PS51448">
    <property type="entry name" value="P_TREFOIL_2"/>
    <property type="match status" value="1"/>
</dbReference>
<gene>
    <name evidence="14" type="ORF">COCSUDRAFT_21230</name>
</gene>
<dbReference type="InterPro" id="IPR013780">
    <property type="entry name" value="Glyco_hydro_b"/>
</dbReference>
<dbReference type="InterPro" id="IPR017853">
    <property type="entry name" value="GH"/>
</dbReference>
<dbReference type="InterPro" id="IPR044913">
    <property type="entry name" value="P_trefoil_dom_sf"/>
</dbReference>
<dbReference type="InterPro" id="IPR000519">
    <property type="entry name" value="P_trefoil_dom"/>
</dbReference>
<dbReference type="Pfam" id="PF01055">
    <property type="entry name" value="Glyco_hydro_31_2nd"/>
    <property type="match status" value="1"/>
</dbReference>
<dbReference type="RefSeq" id="XP_005651670.1">
    <property type="nucleotide sequence ID" value="XM_005651613.1"/>
</dbReference>
<keyword evidence="5 9" id="KW-1015">Disulfide bond</keyword>
<comment type="caution">
    <text evidence="14">The sequence shown here is derived from an EMBL/GenBank/DDBJ whole genome shotgun (WGS) entry which is preliminary data.</text>
</comment>
<dbReference type="Proteomes" id="UP000007264">
    <property type="component" value="Unassembled WGS sequence"/>
</dbReference>
<dbReference type="SUPFAM" id="SSF57492">
    <property type="entry name" value="Trefoil"/>
    <property type="match status" value="1"/>
</dbReference>
<dbReference type="SMART" id="SM00018">
    <property type="entry name" value="PD"/>
    <property type="match status" value="1"/>
</dbReference>
<comment type="subcellular location">
    <subcellularLocation>
        <location evidence="1">Endomembrane system</location>
    </subcellularLocation>
</comment>
<feature type="region of interest" description="Disordered" evidence="11">
    <location>
        <begin position="93"/>
        <end position="113"/>
    </location>
</feature>
<evidence type="ECO:0000256" key="11">
    <source>
        <dbReference type="SAM" id="MobiDB-lite"/>
    </source>
</evidence>
<feature type="signal peptide" evidence="12">
    <location>
        <begin position="1"/>
        <end position="25"/>
    </location>
</feature>
<dbReference type="Gene3D" id="4.10.110.10">
    <property type="entry name" value="Spasmolytic Protein, domain 1"/>
    <property type="match status" value="1"/>
</dbReference>
<dbReference type="InterPro" id="IPR025887">
    <property type="entry name" value="Glyco_hydro_31_N_dom"/>
</dbReference>
<reference evidence="14 15" key="1">
    <citation type="journal article" date="2012" name="Genome Biol.">
        <title>The genome of the polar eukaryotic microalga coccomyxa subellipsoidea reveals traits of cold adaptation.</title>
        <authorList>
            <person name="Blanc G."/>
            <person name="Agarkova I."/>
            <person name="Grimwood J."/>
            <person name="Kuo A."/>
            <person name="Brueggeman A."/>
            <person name="Dunigan D."/>
            <person name="Gurnon J."/>
            <person name="Ladunga I."/>
            <person name="Lindquist E."/>
            <person name="Lucas S."/>
            <person name="Pangilinan J."/>
            <person name="Proschold T."/>
            <person name="Salamov A."/>
            <person name="Schmutz J."/>
            <person name="Weeks D."/>
            <person name="Yamada T."/>
            <person name="Claverie J.M."/>
            <person name="Grigoriev I."/>
            <person name="Van Etten J."/>
            <person name="Lomsadze A."/>
            <person name="Borodovsky M."/>
        </authorList>
    </citation>
    <scope>NUCLEOTIDE SEQUENCE [LARGE SCALE GENOMIC DNA]</scope>
    <source>
        <strain evidence="14 15">C-169</strain>
    </source>
</reference>
<dbReference type="EMBL" id="AGSI01000001">
    <property type="protein sequence ID" value="EIE27126.1"/>
    <property type="molecule type" value="Genomic_DNA"/>
</dbReference>
<dbReference type="Pfam" id="PF21365">
    <property type="entry name" value="Glyco_hydro_31_3rd"/>
    <property type="match status" value="1"/>
</dbReference>
<organism evidence="14 15">
    <name type="scientific">Coccomyxa subellipsoidea (strain C-169)</name>
    <name type="common">Green microalga</name>
    <dbReference type="NCBI Taxonomy" id="574566"/>
    <lineage>
        <taxon>Eukaryota</taxon>
        <taxon>Viridiplantae</taxon>
        <taxon>Chlorophyta</taxon>
        <taxon>core chlorophytes</taxon>
        <taxon>Trebouxiophyceae</taxon>
        <taxon>Trebouxiophyceae incertae sedis</taxon>
        <taxon>Coccomyxaceae</taxon>
        <taxon>Coccomyxa</taxon>
        <taxon>Coccomyxa subellipsoidea</taxon>
    </lineage>
</organism>
<name>I0Z907_COCSC</name>
<evidence type="ECO:0000256" key="7">
    <source>
        <dbReference type="ARBA" id="ARBA00023295"/>
    </source>
</evidence>
<evidence type="ECO:0000256" key="5">
    <source>
        <dbReference type="ARBA" id="ARBA00023157"/>
    </source>
</evidence>
<dbReference type="InterPro" id="IPR000322">
    <property type="entry name" value="Glyco_hydro_31_TIM"/>
</dbReference>
<evidence type="ECO:0000256" key="8">
    <source>
        <dbReference type="ARBA" id="ARBA00041343"/>
    </source>
</evidence>
<dbReference type="OrthoDB" id="526025at2759"/>
<dbReference type="PANTHER" id="PTHR22762">
    <property type="entry name" value="ALPHA-GLUCOSIDASE"/>
    <property type="match status" value="1"/>
</dbReference>
<evidence type="ECO:0000256" key="4">
    <source>
        <dbReference type="ARBA" id="ARBA00023136"/>
    </source>
</evidence>
<dbReference type="GO" id="GO:0004553">
    <property type="term" value="F:hydrolase activity, hydrolyzing O-glycosyl compounds"/>
    <property type="evidence" value="ECO:0007669"/>
    <property type="project" value="InterPro"/>
</dbReference>
<evidence type="ECO:0000256" key="2">
    <source>
        <dbReference type="ARBA" id="ARBA00007806"/>
    </source>
</evidence>
<dbReference type="CDD" id="cd14752">
    <property type="entry name" value="GH31_N"/>
    <property type="match status" value="1"/>
</dbReference>
<dbReference type="InterPro" id="IPR030458">
    <property type="entry name" value="Glyco_hydro_31_AS"/>
</dbReference>
<dbReference type="Pfam" id="PF00088">
    <property type="entry name" value="Trefoil"/>
    <property type="match status" value="1"/>
</dbReference>
<evidence type="ECO:0000256" key="6">
    <source>
        <dbReference type="ARBA" id="ARBA00023180"/>
    </source>
</evidence>
<dbReference type="AlphaFoldDB" id="I0Z907"/>
<evidence type="ECO:0000259" key="13">
    <source>
        <dbReference type="PROSITE" id="PS51448"/>
    </source>
</evidence>
<evidence type="ECO:0000256" key="12">
    <source>
        <dbReference type="SAM" id="SignalP"/>
    </source>
</evidence>
<evidence type="ECO:0000256" key="1">
    <source>
        <dbReference type="ARBA" id="ARBA00004308"/>
    </source>
</evidence>
<dbReference type="SUPFAM" id="SSF51445">
    <property type="entry name" value="(Trans)glycosidases"/>
    <property type="match status" value="1"/>
</dbReference>
<dbReference type="Gene3D" id="2.60.40.1180">
    <property type="entry name" value="Golgi alpha-mannosidase II"/>
    <property type="match status" value="2"/>
</dbReference>
<proteinExistence type="inferred from homology"/>
<dbReference type="Gene3D" id="2.60.40.1760">
    <property type="entry name" value="glycosyl hydrolase (family 31)"/>
    <property type="match status" value="1"/>
</dbReference>
<keyword evidence="6" id="KW-0325">Glycoprotein</keyword>
<dbReference type="PROSITE" id="PS00025">
    <property type="entry name" value="P_TREFOIL_1"/>
    <property type="match status" value="1"/>
</dbReference>
<dbReference type="GO" id="GO:0030246">
    <property type="term" value="F:carbohydrate binding"/>
    <property type="evidence" value="ECO:0007669"/>
    <property type="project" value="InterPro"/>
</dbReference>
<feature type="compositionally biased region" description="Polar residues" evidence="11">
    <location>
        <begin position="99"/>
        <end position="113"/>
    </location>
</feature>
<dbReference type="GO" id="GO:0016324">
    <property type="term" value="C:apical plasma membrane"/>
    <property type="evidence" value="ECO:0007669"/>
    <property type="project" value="UniProtKB-SubCell"/>
</dbReference>
<protein>
    <recommendedName>
        <fullName evidence="8">Maltase</fullName>
    </recommendedName>
</protein>
<dbReference type="InterPro" id="IPR011013">
    <property type="entry name" value="Gal_mutarotase_sf_dom"/>
</dbReference>
<keyword evidence="7 10" id="KW-0326">Glycosidase</keyword>
<evidence type="ECO:0000313" key="15">
    <source>
        <dbReference type="Proteomes" id="UP000007264"/>
    </source>
</evidence>
<evidence type="ECO:0000256" key="10">
    <source>
        <dbReference type="RuleBase" id="RU361185"/>
    </source>
</evidence>
<evidence type="ECO:0000313" key="14">
    <source>
        <dbReference type="EMBL" id="EIE27126.1"/>
    </source>
</evidence>
<dbReference type="SUPFAM" id="SSF51011">
    <property type="entry name" value="Glycosyl hydrolase domain"/>
    <property type="match status" value="1"/>
</dbReference>
<dbReference type="PANTHER" id="PTHR22762:SF133">
    <property type="entry name" value="P-TYPE DOMAIN-CONTAINING PROTEIN"/>
    <property type="match status" value="1"/>
</dbReference>
<dbReference type="SUPFAM" id="SSF74650">
    <property type="entry name" value="Galactose mutarotase-like"/>
    <property type="match status" value="1"/>
</dbReference>
<dbReference type="Pfam" id="PF13802">
    <property type="entry name" value="Gal_mutarotas_2"/>
    <property type="match status" value="1"/>
</dbReference>
<evidence type="ECO:0000256" key="3">
    <source>
        <dbReference type="ARBA" id="ARBA00022801"/>
    </source>
</evidence>
<dbReference type="PROSITE" id="PS00129">
    <property type="entry name" value="GLYCOSYL_HYDROL_F31_1"/>
    <property type="match status" value="1"/>
</dbReference>
<keyword evidence="4" id="KW-0472">Membrane</keyword>
<keyword evidence="12" id="KW-0732">Signal</keyword>
<dbReference type="GO" id="GO:0005975">
    <property type="term" value="P:carbohydrate metabolic process"/>
    <property type="evidence" value="ECO:0007669"/>
    <property type="project" value="InterPro"/>
</dbReference>
<feature type="disulfide bond" evidence="9">
    <location>
        <begin position="38"/>
        <end position="53"/>
    </location>
</feature>
<dbReference type="CDD" id="cd06602">
    <property type="entry name" value="GH31_MGAM_SI_GAA"/>
    <property type="match status" value="1"/>
</dbReference>
<dbReference type="CDD" id="cd00111">
    <property type="entry name" value="Trefoil"/>
    <property type="match status" value="1"/>
</dbReference>
<keyword evidence="15" id="KW-1185">Reference proteome</keyword>